<name>A0A418WYL2_9BURK</name>
<accession>A0A418WYL2</accession>
<dbReference type="Gene3D" id="1.10.10.2840">
    <property type="entry name" value="PucR C-terminal helix-turn-helix domain"/>
    <property type="match status" value="1"/>
</dbReference>
<dbReference type="Pfam" id="PF13556">
    <property type="entry name" value="HTH_30"/>
    <property type="match status" value="1"/>
</dbReference>
<comment type="caution">
    <text evidence="3">The sequence shown here is derived from an EMBL/GenBank/DDBJ whole genome shotgun (WGS) entry which is preliminary data.</text>
</comment>
<evidence type="ECO:0000256" key="1">
    <source>
        <dbReference type="ARBA" id="ARBA00006754"/>
    </source>
</evidence>
<feature type="domain" description="GAF" evidence="2">
    <location>
        <begin position="93"/>
        <end position="244"/>
    </location>
</feature>
<evidence type="ECO:0000313" key="3">
    <source>
        <dbReference type="EMBL" id="RJG05252.1"/>
    </source>
</evidence>
<dbReference type="EMBL" id="QYUN01000002">
    <property type="protein sequence ID" value="RJG05252.1"/>
    <property type="molecule type" value="Genomic_DNA"/>
</dbReference>
<dbReference type="SUPFAM" id="SSF55781">
    <property type="entry name" value="GAF domain-like"/>
    <property type="match status" value="1"/>
</dbReference>
<organism evidence="3 4">
    <name type="scientific">Noviherbaspirillum cavernae</name>
    <dbReference type="NCBI Taxonomy" id="2320862"/>
    <lineage>
        <taxon>Bacteria</taxon>
        <taxon>Pseudomonadati</taxon>
        <taxon>Pseudomonadota</taxon>
        <taxon>Betaproteobacteria</taxon>
        <taxon>Burkholderiales</taxon>
        <taxon>Oxalobacteraceae</taxon>
        <taxon>Noviherbaspirillum</taxon>
    </lineage>
</organism>
<proteinExistence type="inferred from homology"/>
<dbReference type="PANTHER" id="PTHR33744:SF1">
    <property type="entry name" value="DNA-BINDING TRANSCRIPTIONAL ACTIVATOR ADER"/>
    <property type="match status" value="1"/>
</dbReference>
<dbReference type="SMART" id="SM00065">
    <property type="entry name" value="GAF"/>
    <property type="match status" value="1"/>
</dbReference>
<dbReference type="Gene3D" id="3.30.450.40">
    <property type="match status" value="1"/>
</dbReference>
<comment type="similarity">
    <text evidence="1">Belongs to the CdaR family.</text>
</comment>
<evidence type="ECO:0000313" key="4">
    <source>
        <dbReference type="Proteomes" id="UP000285190"/>
    </source>
</evidence>
<dbReference type="InterPro" id="IPR029016">
    <property type="entry name" value="GAF-like_dom_sf"/>
</dbReference>
<dbReference type="Pfam" id="PF17853">
    <property type="entry name" value="GGDEF_2"/>
    <property type="match status" value="1"/>
</dbReference>
<dbReference type="InterPro" id="IPR041522">
    <property type="entry name" value="CdaR_GGDEF"/>
</dbReference>
<evidence type="ECO:0000259" key="2">
    <source>
        <dbReference type="SMART" id="SM00065"/>
    </source>
</evidence>
<dbReference type="InterPro" id="IPR025736">
    <property type="entry name" value="PucR_C-HTH_dom"/>
</dbReference>
<gene>
    <name evidence="3" type="ORF">D3870_03780</name>
</gene>
<protein>
    <submittedName>
        <fullName evidence="3">GAF domain-containing protein</fullName>
    </submittedName>
</protein>
<keyword evidence="4" id="KW-1185">Reference proteome</keyword>
<dbReference type="Pfam" id="PF13185">
    <property type="entry name" value="GAF_2"/>
    <property type="match status" value="1"/>
</dbReference>
<dbReference type="InterPro" id="IPR003018">
    <property type="entry name" value="GAF"/>
</dbReference>
<reference evidence="3 4" key="1">
    <citation type="submission" date="2018-09" db="EMBL/GenBank/DDBJ databases">
        <authorList>
            <person name="Zhu H."/>
        </authorList>
    </citation>
    <scope>NUCLEOTIDE SEQUENCE [LARGE SCALE GENOMIC DNA]</scope>
    <source>
        <strain evidence="3 4">K2R10-39</strain>
    </source>
</reference>
<sequence>MMNQPPPHRESANDTALGKEIVTLLYQNAGKEAFARLQERIAAASQDTAGREFLLQSVQMAMTIRERFEDYQQRERGLNAVIETAHDLTAIRDLDRALQAIVQRARKLMGADIGYLSIHDREQGDFYVRATDGAFSENFKKIRVPHDVGICGYVARNKSPYSSAEYGKDPRFSHAAPIDTAVTEEGIKSILGVPLLSGSDVTGVLFVGDRYVRSYNAWEMSILSTLAAHASVAIENARLFEQTRIALKQAGDANALLKKQTADTQIAAEAHEQLTSLVARGGGLKDICEMAANMLEGHVSVIDEGEQLICASTADAFEPVDKDHGEPRAQAVLNTHQDKIHAALVESRMIGRSVTAFATPAETCRVSAVVGNRGLLGGLVIRTARELNELAVRIFERSSMVTGVVLLSQERSDYAARQEIPAIFRGLLSNPQHNLARLSEQAAHHGLRLSKPLCLAVIQTEDGKSSYMLKKMQASFRIANTLFDEIDGAIVLVSGMTTHGELRKALQLFIGREVRQPVTGIISKPVAQATALPECYQSMIRCLSTLNALGRAGSIYLEQELTLYAFLFEKRSAEDIDAFMSSALGKLYQEGKQRKTELARTLLSYLDHGHNARAAASEQNIHINTLRQRLDAINALLGNWNEGNRALEIHVALRLWRLREDA</sequence>
<dbReference type="Proteomes" id="UP000285190">
    <property type="component" value="Unassembled WGS sequence"/>
</dbReference>
<dbReference type="InterPro" id="IPR042070">
    <property type="entry name" value="PucR_C-HTH_sf"/>
</dbReference>
<dbReference type="AlphaFoldDB" id="A0A418WYL2"/>
<dbReference type="InterPro" id="IPR051448">
    <property type="entry name" value="CdaR-like_regulators"/>
</dbReference>
<dbReference type="PANTHER" id="PTHR33744">
    <property type="entry name" value="CARBOHYDRATE DIACID REGULATOR"/>
    <property type="match status" value="1"/>
</dbReference>